<dbReference type="GO" id="GO:0008236">
    <property type="term" value="F:serine-type peptidase activity"/>
    <property type="evidence" value="ECO:0007669"/>
    <property type="project" value="InterPro"/>
</dbReference>
<dbReference type="SUPFAM" id="SSF52096">
    <property type="entry name" value="ClpP/crotonase"/>
    <property type="match status" value="1"/>
</dbReference>
<organism evidence="3 4">
    <name type="scientific">Aliikangiella coralliicola</name>
    <dbReference type="NCBI Taxonomy" id="2592383"/>
    <lineage>
        <taxon>Bacteria</taxon>
        <taxon>Pseudomonadati</taxon>
        <taxon>Pseudomonadota</taxon>
        <taxon>Gammaproteobacteria</taxon>
        <taxon>Oceanospirillales</taxon>
        <taxon>Pleioneaceae</taxon>
        <taxon>Aliikangiella</taxon>
    </lineage>
</organism>
<feature type="chain" id="PRO_5021962383" evidence="1">
    <location>
        <begin position="23"/>
        <end position="528"/>
    </location>
</feature>
<dbReference type="GO" id="GO:0007165">
    <property type="term" value="P:signal transduction"/>
    <property type="evidence" value="ECO:0007669"/>
    <property type="project" value="TreeGrafter"/>
</dbReference>
<dbReference type="EMBL" id="VIKS01000012">
    <property type="protein sequence ID" value="TQV85436.1"/>
    <property type="molecule type" value="Genomic_DNA"/>
</dbReference>
<comment type="caution">
    <text evidence="3">The sequence shown here is derived from an EMBL/GenBank/DDBJ whole genome shotgun (WGS) entry which is preliminary data.</text>
</comment>
<dbReference type="PANTHER" id="PTHR32060:SF30">
    <property type="entry name" value="CARBOXY-TERMINAL PROCESSING PROTEASE CTPA"/>
    <property type="match status" value="1"/>
</dbReference>
<dbReference type="InterPro" id="IPR029045">
    <property type="entry name" value="ClpP/crotonase-like_dom_sf"/>
</dbReference>
<proteinExistence type="predicted"/>
<evidence type="ECO:0000313" key="3">
    <source>
        <dbReference type="EMBL" id="TQV85436.1"/>
    </source>
</evidence>
<dbReference type="GO" id="GO:0030288">
    <property type="term" value="C:outer membrane-bounded periplasmic space"/>
    <property type="evidence" value="ECO:0007669"/>
    <property type="project" value="TreeGrafter"/>
</dbReference>
<keyword evidence="4" id="KW-1185">Reference proteome</keyword>
<evidence type="ECO:0000313" key="4">
    <source>
        <dbReference type="Proteomes" id="UP000315439"/>
    </source>
</evidence>
<keyword evidence="1" id="KW-0732">Signal</keyword>
<feature type="domain" description="Tail specific protease" evidence="2">
    <location>
        <begin position="255"/>
        <end position="404"/>
    </location>
</feature>
<dbReference type="CDD" id="cd07561">
    <property type="entry name" value="Peptidase_S41_CPP_like"/>
    <property type="match status" value="1"/>
</dbReference>
<dbReference type="PROSITE" id="PS51257">
    <property type="entry name" value="PROKAR_LIPOPROTEIN"/>
    <property type="match status" value="1"/>
</dbReference>
<feature type="signal peptide" evidence="1">
    <location>
        <begin position="1"/>
        <end position="22"/>
    </location>
</feature>
<dbReference type="AlphaFoldDB" id="A0A545U7I8"/>
<dbReference type="RefSeq" id="WP_142933113.1">
    <property type="nucleotide sequence ID" value="NZ_ML660168.1"/>
</dbReference>
<reference evidence="3 4" key="1">
    <citation type="submission" date="2019-07" db="EMBL/GenBank/DDBJ databases">
        <title>Draft genome for Aliikangiella sp. M105.</title>
        <authorList>
            <person name="Wang G."/>
        </authorList>
    </citation>
    <scope>NUCLEOTIDE SEQUENCE [LARGE SCALE GENOMIC DNA]</scope>
    <source>
        <strain evidence="3 4">M105</strain>
    </source>
</reference>
<dbReference type="GO" id="GO:0004175">
    <property type="term" value="F:endopeptidase activity"/>
    <property type="evidence" value="ECO:0007669"/>
    <property type="project" value="TreeGrafter"/>
</dbReference>
<name>A0A545U7I8_9GAMM</name>
<dbReference type="Gene3D" id="2.30.42.10">
    <property type="match status" value="1"/>
</dbReference>
<dbReference type="GO" id="GO:0006508">
    <property type="term" value="P:proteolysis"/>
    <property type="evidence" value="ECO:0007669"/>
    <property type="project" value="InterPro"/>
</dbReference>
<dbReference type="InterPro" id="IPR036034">
    <property type="entry name" value="PDZ_sf"/>
</dbReference>
<dbReference type="Proteomes" id="UP000315439">
    <property type="component" value="Unassembled WGS sequence"/>
</dbReference>
<dbReference type="Gene3D" id="3.90.226.10">
    <property type="entry name" value="2-enoyl-CoA Hydratase, Chain A, domain 1"/>
    <property type="match status" value="1"/>
</dbReference>
<dbReference type="InterPro" id="IPR005151">
    <property type="entry name" value="Tail-specific_protease"/>
</dbReference>
<dbReference type="OrthoDB" id="7168509at2"/>
<evidence type="ECO:0000256" key="1">
    <source>
        <dbReference type="SAM" id="SignalP"/>
    </source>
</evidence>
<dbReference type="SUPFAM" id="SSF50156">
    <property type="entry name" value="PDZ domain-like"/>
    <property type="match status" value="1"/>
</dbReference>
<gene>
    <name evidence="3" type="ORF">FLL46_19930</name>
</gene>
<dbReference type="Pfam" id="PF03572">
    <property type="entry name" value="Peptidase_S41"/>
    <property type="match status" value="1"/>
</dbReference>
<evidence type="ECO:0000259" key="2">
    <source>
        <dbReference type="Pfam" id="PF03572"/>
    </source>
</evidence>
<dbReference type="PANTHER" id="PTHR32060">
    <property type="entry name" value="TAIL-SPECIFIC PROTEASE"/>
    <property type="match status" value="1"/>
</dbReference>
<dbReference type="Gene3D" id="3.30.750.170">
    <property type="match status" value="1"/>
</dbReference>
<accession>A0A545U7I8</accession>
<protein>
    <submittedName>
        <fullName evidence="3">Peptidase</fullName>
    </submittedName>
</protein>
<sequence length="528" mass="56353">MKKINRLSIQLFAAASLTTLLACGGGGGGDGSVAIGTSQPTWTAGVFADESSFKNLCQSPRAGTSDRQGTTLHENHWLRSWSNNTYLWYDEITDRDPALSSTALEYFALLKTEATTPSGNPKDQFHFTYDTEEWEQLQQSGVSAGYGAKWKIVSSAPPREIRVAYNEPNSPAASANLDRGAEILEIDGVDVVNAGDQASVNTINAGLFPAGAGETHTFTVRDIGSTQTRSISMTSAAVTSSPVRMVNTIDTPTGKVGYILFNSHIAPAEEGLVNAVNQLSNEGVNDLVLDLRYNGGGLLAIASQLAYMIAGPTPTSGRTFDNLTFNDKHTTTNPVTGQALSPTPFYDRSLGFSVTEGQQLPFLNLNRVFILSTDNTCSASEAIINGLRGVDFEVILIGSTTCGKPYGFYPTDNCGTTYFTIQFRGENQKGFGDYADGFSPANTSGTIGEVVTGCSVADDFSNPLGDAQEGQIAAALSYRTTGTCPTATGKSVSQFAEKSNNQDGSLFDSEIYRKRTLLTENRILTNSQ</sequence>